<sequence>MLKDDARRAGVNPSLPLFASNYMLNQADIGMGCALGTGPTWSRPSSLRTPRPTCAITCWRSSRRASGKGRPHSC</sequence>
<reference evidence="1" key="1">
    <citation type="submission" date="2014-01" db="EMBL/GenBank/DDBJ databases">
        <authorList>
            <person name="Brown-Elliot B."/>
            <person name="Wallace R."/>
            <person name="Lenaerts A."/>
            <person name="Ordway D."/>
            <person name="DeGroote M.A."/>
            <person name="Parker T."/>
            <person name="Sizemore C."/>
            <person name="Tallon L.J."/>
            <person name="Sadzewicz L.K."/>
            <person name="Sengamalay N."/>
            <person name="Fraser C.M."/>
            <person name="Hine E."/>
            <person name="Shefchek K.A."/>
            <person name="Das S.P."/>
            <person name="Tettelin H."/>
        </authorList>
    </citation>
    <scope>NUCLEOTIDE SEQUENCE [LARGE SCALE GENOMIC DNA]</scope>
    <source>
        <strain evidence="1">4042</strain>
    </source>
</reference>
<dbReference type="PATRIC" id="fig|1299334.3.peg.924"/>
<dbReference type="EMBL" id="JAOB01000011">
    <property type="protein sequence ID" value="EUA73254.1"/>
    <property type="molecule type" value="Genomic_DNA"/>
</dbReference>
<dbReference type="AlphaFoldDB" id="X8DY05"/>
<protein>
    <submittedName>
        <fullName evidence="1">Putative acyl-CoA dehydrogenase fadE35</fullName>
    </submittedName>
</protein>
<comment type="caution">
    <text evidence="1">The sequence shown here is derived from an EMBL/GenBank/DDBJ whole genome shotgun (WGS) entry which is preliminary data.</text>
</comment>
<proteinExistence type="predicted"/>
<gene>
    <name evidence="1" type="ORF">I553_9410</name>
</gene>
<accession>X8DY05</accession>
<name>X8DY05_MYCXE</name>
<organism evidence="1">
    <name type="scientific">Mycobacterium xenopi 4042</name>
    <dbReference type="NCBI Taxonomy" id="1299334"/>
    <lineage>
        <taxon>Bacteria</taxon>
        <taxon>Bacillati</taxon>
        <taxon>Actinomycetota</taxon>
        <taxon>Actinomycetes</taxon>
        <taxon>Mycobacteriales</taxon>
        <taxon>Mycobacteriaceae</taxon>
        <taxon>Mycobacterium</taxon>
    </lineage>
</organism>
<evidence type="ECO:0000313" key="1">
    <source>
        <dbReference type="EMBL" id="EUA73254.1"/>
    </source>
</evidence>